<proteinExistence type="predicted"/>
<evidence type="ECO:0000313" key="1">
    <source>
        <dbReference type="EMBL" id="OPC77711.1"/>
    </source>
</evidence>
<dbReference type="Proteomes" id="UP000190037">
    <property type="component" value="Unassembled WGS sequence"/>
</dbReference>
<accession>A0A1T3NM20</accession>
<dbReference type="AlphaFoldDB" id="A0A1T3NM20"/>
<dbReference type="OrthoDB" id="3668814at2"/>
<dbReference type="SUPFAM" id="SSF56973">
    <property type="entry name" value="Aerolisin/ETX pore-forming domain"/>
    <property type="match status" value="1"/>
</dbReference>
<comment type="caution">
    <text evidence="1">The sequence shown here is derived from an EMBL/GenBank/DDBJ whole genome shotgun (WGS) entry which is preliminary data.</text>
</comment>
<dbReference type="CDD" id="cd20235">
    <property type="entry name" value="PFM_spherulin-2a-like"/>
    <property type="match status" value="1"/>
</dbReference>
<dbReference type="RefSeq" id="WP_078980804.1">
    <property type="nucleotide sequence ID" value="NZ_MWQN01000003.1"/>
</dbReference>
<gene>
    <name evidence="1" type="ORF">B4N89_36050</name>
</gene>
<organism evidence="1 2">
    <name type="scientific">Embleya scabrispora</name>
    <dbReference type="NCBI Taxonomy" id="159449"/>
    <lineage>
        <taxon>Bacteria</taxon>
        <taxon>Bacillati</taxon>
        <taxon>Actinomycetota</taxon>
        <taxon>Actinomycetes</taxon>
        <taxon>Kitasatosporales</taxon>
        <taxon>Streptomycetaceae</taxon>
        <taxon>Embleya</taxon>
    </lineage>
</organism>
<dbReference type="Gene3D" id="2.170.15.10">
    <property type="entry name" value="Proaerolysin, chain A, domain 3"/>
    <property type="match status" value="1"/>
</dbReference>
<dbReference type="EMBL" id="MWQN01000003">
    <property type="protein sequence ID" value="OPC77711.1"/>
    <property type="molecule type" value="Genomic_DNA"/>
</dbReference>
<name>A0A1T3NM20_9ACTN</name>
<protein>
    <recommendedName>
        <fullName evidence="3">Follicular epithelium yolk protein subunit</fullName>
    </recommendedName>
</protein>
<dbReference type="Pfam" id="PF03318">
    <property type="entry name" value="ETX_MTX2"/>
    <property type="match status" value="1"/>
</dbReference>
<reference evidence="1 2" key="1">
    <citation type="submission" date="2017-03" db="EMBL/GenBank/DDBJ databases">
        <title>Draft genome sequence of Streptomyces scabrisporus NF3, endophyte isolated from Amphipterygium adstringens.</title>
        <authorList>
            <person name="Vazquez M."/>
            <person name="Ceapa C.D."/>
            <person name="Rodriguez Luna D."/>
            <person name="Sanchez Esquivel S."/>
        </authorList>
    </citation>
    <scope>NUCLEOTIDE SEQUENCE [LARGE SCALE GENOMIC DNA]</scope>
    <source>
        <strain evidence="1 2">NF3</strain>
    </source>
</reference>
<evidence type="ECO:0008006" key="3">
    <source>
        <dbReference type="Google" id="ProtNLM"/>
    </source>
</evidence>
<evidence type="ECO:0000313" key="2">
    <source>
        <dbReference type="Proteomes" id="UP000190037"/>
    </source>
</evidence>
<dbReference type="InterPro" id="IPR004991">
    <property type="entry name" value="Aerolysin-like"/>
</dbReference>
<sequence>MAFHLHVAAAKRKEHCKAFGSGKEIHHVTDKEANSFKLTGSAIKEGFGKILEGKPDHVYWRDEHYKTFGWTVPSTTLILAKSEIIGIDTKPVIVKEQTFTNDSSKAGDFNASVQDSVTCSVSDTWTQSNRVDVGQTFNYQVEFLGTGGGGSTQLTYSHEWGHSKTETKDITVGSQSGVTVTLQPHQSVVAELSASRGTLKARFTFHATVSGDLIGYFNEKHKGHWWWCAPINEVLQWAKLPTTLTITQEVDVDYYCNGEVRLKDKDHKLLAYFPFGVRAGG</sequence>
<keyword evidence="2" id="KW-1185">Reference proteome</keyword>